<dbReference type="AlphaFoldDB" id="A0A975D2M0"/>
<reference evidence="13" key="1">
    <citation type="submission" date="2020-07" db="EMBL/GenBank/DDBJ databases">
        <authorList>
            <person name="Camacho E."/>
        </authorList>
    </citation>
    <scope>NUCLEOTIDE SEQUENCE</scope>
    <source>
        <strain evidence="13">MPO218</strain>
    </source>
</reference>
<gene>
    <name evidence="13" type="ORF">HRJ34_22495</name>
</gene>
<evidence type="ECO:0000256" key="4">
    <source>
        <dbReference type="ARBA" id="ARBA00022496"/>
    </source>
</evidence>
<dbReference type="Pfam" id="PF00593">
    <property type="entry name" value="TonB_dep_Rec_b-barrel"/>
    <property type="match status" value="1"/>
</dbReference>
<keyword evidence="7" id="KW-0406">Ion transport</keyword>
<keyword evidence="2" id="KW-0813">Transport</keyword>
<comment type="subcellular location">
    <subcellularLocation>
        <location evidence="1">Cell outer membrane</location>
        <topology evidence="1">Multi-pass membrane protein</topology>
    </subcellularLocation>
</comment>
<evidence type="ECO:0000313" key="14">
    <source>
        <dbReference type="Proteomes" id="UP000664914"/>
    </source>
</evidence>
<dbReference type="Proteomes" id="UP000664914">
    <property type="component" value="Chromosome"/>
</dbReference>
<dbReference type="GO" id="GO:0009279">
    <property type="term" value="C:cell outer membrane"/>
    <property type="evidence" value="ECO:0007669"/>
    <property type="project" value="UniProtKB-SubCell"/>
</dbReference>
<keyword evidence="9" id="KW-0472">Membrane</keyword>
<keyword evidence="10" id="KW-0998">Cell outer membrane</keyword>
<evidence type="ECO:0000313" key="13">
    <source>
        <dbReference type="EMBL" id="QTH21056.1"/>
    </source>
</evidence>
<evidence type="ECO:0000259" key="12">
    <source>
        <dbReference type="Pfam" id="PF00593"/>
    </source>
</evidence>
<dbReference type="InterPro" id="IPR036942">
    <property type="entry name" value="Beta-barrel_TonB_sf"/>
</dbReference>
<feature type="signal peptide" evidence="11">
    <location>
        <begin position="1"/>
        <end position="21"/>
    </location>
</feature>
<accession>A0A975D2M0</accession>
<keyword evidence="11" id="KW-0732">Signal</keyword>
<evidence type="ECO:0000256" key="8">
    <source>
        <dbReference type="ARBA" id="ARBA00023077"/>
    </source>
</evidence>
<keyword evidence="6" id="KW-0408">Iron</keyword>
<evidence type="ECO:0000256" key="6">
    <source>
        <dbReference type="ARBA" id="ARBA00023004"/>
    </source>
</evidence>
<dbReference type="PANTHER" id="PTHR32552">
    <property type="entry name" value="FERRICHROME IRON RECEPTOR-RELATED"/>
    <property type="match status" value="1"/>
</dbReference>
<dbReference type="GO" id="GO:0006826">
    <property type="term" value="P:iron ion transport"/>
    <property type="evidence" value="ECO:0007669"/>
    <property type="project" value="UniProtKB-KW"/>
</dbReference>
<keyword evidence="5" id="KW-0812">Transmembrane</keyword>
<sequence>MRPLIGLATLGLAMLPEPAIAQPLAVADAPAGWLGLRNRPFSVARLIGEPRARRADAARARTLGPAPDGERLISFARSGTDAPSASLLLRDAPRFSRLPGKQTEDYEVGLRSALAGEAITLQAGLSYNKFRNLQTSLHQGGRLMTASAGKAKTYGVESMARWTASGHVSLFATAAYREGRLKNRVRDGRKFRLSPDRSASLGAVVLIPAGAGRIAFIPSLAYQSAMGLGRDDGGQGATALVNAQIGYAFSDSFEVEALAANLLDSRPARPAARSATAQIAGEPRVFGIRARLRFGAGL</sequence>
<protein>
    <submittedName>
        <fullName evidence="13">TonB-dependent receptor</fullName>
    </submittedName>
</protein>
<reference evidence="13" key="2">
    <citation type="submission" date="2021-04" db="EMBL/GenBank/DDBJ databases">
        <title>Isolation and genomic analysis of the ibuprofen-degrading bacterium Sphingomonas strain MPO218.</title>
        <authorList>
            <person name="Aulestia M."/>
            <person name="Flores A."/>
            <person name="Mangas E.L."/>
            <person name="Perez-Pulido A.J."/>
            <person name="Santero E."/>
            <person name="Camacho E.M."/>
        </authorList>
    </citation>
    <scope>NUCLEOTIDE SEQUENCE</scope>
    <source>
        <strain evidence="13">MPO218</strain>
    </source>
</reference>
<name>A0A975D2M0_9SPHN</name>
<keyword evidence="3" id="KW-1134">Transmembrane beta strand</keyword>
<keyword evidence="13" id="KW-0675">Receptor</keyword>
<dbReference type="RefSeq" id="WP_208632439.1">
    <property type="nucleotide sequence ID" value="NZ_CP059319.1"/>
</dbReference>
<dbReference type="InterPro" id="IPR039426">
    <property type="entry name" value="TonB-dep_rcpt-like"/>
</dbReference>
<feature type="domain" description="TonB-dependent receptor-like beta-barrel" evidence="12">
    <location>
        <begin position="105"/>
        <end position="261"/>
    </location>
</feature>
<evidence type="ECO:0000256" key="11">
    <source>
        <dbReference type="SAM" id="SignalP"/>
    </source>
</evidence>
<keyword evidence="4" id="KW-0410">Iron transport</keyword>
<evidence type="ECO:0000256" key="1">
    <source>
        <dbReference type="ARBA" id="ARBA00004571"/>
    </source>
</evidence>
<evidence type="ECO:0000256" key="2">
    <source>
        <dbReference type="ARBA" id="ARBA00022448"/>
    </source>
</evidence>
<feature type="chain" id="PRO_5036847154" evidence="11">
    <location>
        <begin position="22"/>
        <end position="298"/>
    </location>
</feature>
<evidence type="ECO:0000256" key="9">
    <source>
        <dbReference type="ARBA" id="ARBA00023136"/>
    </source>
</evidence>
<evidence type="ECO:0000256" key="5">
    <source>
        <dbReference type="ARBA" id="ARBA00022692"/>
    </source>
</evidence>
<dbReference type="PANTHER" id="PTHR32552:SF81">
    <property type="entry name" value="TONB-DEPENDENT OUTER MEMBRANE RECEPTOR"/>
    <property type="match status" value="1"/>
</dbReference>
<evidence type="ECO:0000256" key="10">
    <source>
        <dbReference type="ARBA" id="ARBA00023237"/>
    </source>
</evidence>
<organism evidence="13 14">
    <name type="scientific">Rhizorhabdus wittichii</name>
    <dbReference type="NCBI Taxonomy" id="160791"/>
    <lineage>
        <taxon>Bacteria</taxon>
        <taxon>Pseudomonadati</taxon>
        <taxon>Pseudomonadota</taxon>
        <taxon>Alphaproteobacteria</taxon>
        <taxon>Sphingomonadales</taxon>
        <taxon>Sphingomonadaceae</taxon>
        <taxon>Rhizorhabdus</taxon>
    </lineage>
</organism>
<evidence type="ECO:0000256" key="7">
    <source>
        <dbReference type="ARBA" id="ARBA00023065"/>
    </source>
</evidence>
<evidence type="ECO:0000256" key="3">
    <source>
        <dbReference type="ARBA" id="ARBA00022452"/>
    </source>
</evidence>
<keyword evidence="8" id="KW-0798">TonB box</keyword>
<dbReference type="EMBL" id="CP059319">
    <property type="protein sequence ID" value="QTH21056.1"/>
    <property type="molecule type" value="Genomic_DNA"/>
</dbReference>
<proteinExistence type="predicted"/>
<dbReference type="SUPFAM" id="SSF56935">
    <property type="entry name" value="Porins"/>
    <property type="match status" value="1"/>
</dbReference>
<dbReference type="Gene3D" id="2.40.170.20">
    <property type="entry name" value="TonB-dependent receptor, beta-barrel domain"/>
    <property type="match status" value="1"/>
</dbReference>
<dbReference type="InterPro" id="IPR000531">
    <property type="entry name" value="Beta-barrel_TonB"/>
</dbReference>